<gene>
    <name evidence="1" type="ORF">GCM10022409_14700</name>
</gene>
<dbReference type="EMBL" id="BAABDK010000012">
    <property type="protein sequence ID" value="GAA4031536.1"/>
    <property type="molecule type" value="Genomic_DNA"/>
</dbReference>
<comment type="caution">
    <text evidence="1">The sequence shown here is derived from an EMBL/GenBank/DDBJ whole genome shotgun (WGS) entry which is preliminary data.</text>
</comment>
<reference evidence="2" key="1">
    <citation type="journal article" date="2019" name="Int. J. Syst. Evol. Microbiol.">
        <title>The Global Catalogue of Microorganisms (GCM) 10K type strain sequencing project: providing services to taxonomists for standard genome sequencing and annotation.</title>
        <authorList>
            <consortium name="The Broad Institute Genomics Platform"/>
            <consortium name="The Broad Institute Genome Sequencing Center for Infectious Disease"/>
            <person name="Wu L."/>
            <person name="Ma J."/>
        </authorList>
    </citation>
    <scope>NUCLEOTIDE SEQUENCE [LARGE SCALE GENOMIC DNA]</scope>
    <source>
        <strain evidence="2">JCM 17225</strain>
    </source>
</reference>
<name>A0ABP7TUL6_9BACT</name>
<dbReference type="RefSeq" id="WP_345052285.1">
    <property type="nucleotide sequence ID" value="NZ_BAABDK010000012.1"/>
</dbReference>
<evidence type="ECO:0000313" key="1">
    <source>
        <dbReference type="EMBL" id="GAA4031536.1"/>
    </source>
</evidence>
<sequence length="185" mass="20441">MIVRLTALIAPKCLSSHPDPEFYLYDPPLAEREEGATDPIKRQPTARREGGVQVNDFTVKNTTNSPVHLVTIDCCLYHSGDGTRCDCALAHEQQIRFVEFSHGVFRRRTARVEKCIPQLAATINDFYDLGVIPPGSVVQAIICVGFTEDFPPRTATTDARSAQLNLLVKAPIAVELRVSDETTFA</sequence>
<organism evidence="1 2">
    <name type="scientific">Hymenobacter glaciei</name>
    <dbReference type="NCBI Taxonomy" id="877209"/>
    <lineage>
        <taxon>Bacteria</taxon>
        <taxon>Pseudomonadati</taxon>
        <taxon>Bacteroidota</taxon>
        <taxon>Cytophagia</taxon>
        <taxon>Cytophagales</taxon>
        <taxon>Hymenobacteraceae</taxon>
        <taxon>Hymenobacter</taxon>
    </lineage>
</organism>
<accession>A0ABP7TUL6</accession>
<keyword evidence="2" id="KW-1185">Reference proteome</keyword>
<dbReference type="Proteomes" id="UP001501469">
    <property type="component" value="Unassembled WGS sequence"/>
</dbReference>
<evidence type="ECO:0000313" key="2">
    <source>
        <dbReference type="Proteomes" id="UP001501469"/>
    </source>
</evidence>
<proteinExistence type="predicted"/>
<protein>
    <submittedName>
        <fullName evidence="1">Uncharacterized protein</fullName>
    </submittedName>
</protein>